<dbReference type="GO" id="GO:0005886">
    <property type="term" value="C:plasma membrane"/>
    <property type="evidence" value="ECO:0007669"/>
    <property type="project" value="TreeGrafter"/>
</dbReference>
<evidence type="ECO:0008006" key="8">
    <source>
        <dbReference type="Google" id="ProtNLM"/>
    </source>
</evidence>
<evidence type="ECO:0000256" key="5">
    <source>
        <dbReference type="ARBA" id="ARBA00023136"/>
    </source>
</evidence>
<dbReference type="SUPFAM" id="SSF81338">
    <property type="entry name" value="Aquaporin-like"/>
    <property type="match status" value="1"/>
</dbReference>
<dbReference type="EMBL" id="UINC01013119">
    <property type="protein sequence ID" value="SVA56876.1"/>
    <property type="molecule type" value="Genomic_DNA"/>
</dbReference>
<sequence length="223" mass="23677">MQNERNRVLVAEFVGTMFLLIGVVGSGIMAERLSPDDVGLQLLQNALATGAVLVAIISIFGTISADFNPAVTVGAWLLGHRSGREVAPMVTTQVVGAWTGTVVANLMFDLPWVEFSHKARSGGHLWLAEVVATLGLLLVVFSLMRTGRRTSIPWVVGVYIGGAYYFTSSTSFANPAVTVARSLSDTFAGIEPSSVPMFIVMQVVGTGVAVGVLRFLFPVMAES</sequence>
<name>A0A381WWG0_9ZZZZ</name>
<accession>A0A381WWG0</accession>
<evidence type="ECO:0000256" key="1">
    <source>
        <dbReference type="ARBA" id="ARBA00004141"/>
    </source>
</evidence>
<comment type="subcellular location">
    <subcellularLocation>
        <location evidence="1">Membrane</location>
        <topology evidence="1">Multi-pass membrane protein</topology>
    </subcellularLocation>
</comment>
<evidence type="ECO:0000256" key="6">
    <source>
        <dbReference type="SAM" id="Phobius"/>
    </source>
</evidence>
<dbReference type="InterPro" id="IPR023271">
    <property type="entry name" value="Aquaporin-like"/>
</dbReference>
<feature type="transmembrane region" description="Helical" evidence="6">
    <location>
        <begin position="90"/>
        <end position="113"/>
    </location>
</feature>
<keyword evidence="5 6" id="KW-0472">Membrane</keyword>
<dbReference type="Pfam" id="PF00230">
    <property type="entry name" value="MIP"/>
    <property type="match status" value="1"/>
</dbReference>
<evidence type="ECO:0000313" key="7">
    <source>
        <dbReference type="EMBL" id="SVA56876.1"/>
    </source>
</evidence>
<keyword evidence="4 6" id="KW-1133">Transmembrane helix</keyword>
<evidence type="ECO:0000256" key="2">
    <source>
        <dbReference type="ARBA" id="ARBA00006175"/>
    </source>
</evidence>
<proteinExistence type="inferred from homology"/>
<protein>
    <recommendedName>
        <fullName evidence="8">Aquaporin family protein</fullName>
    </recommendedName>
</protein>
<dbReference type="PANTHER" id="PTHR19139:SF199">
    <property type="entry name" value="MIP17260P"/>
    <property type="match status" value="1"/>
</dbReference>
<reference evidence="7" key="1">
    <citation type="submission" date="2018-05" db="EMBL/GenBank/DDBJ databases">
        <authorList>
            <person name="Lanie J.A."/>
            <person name="Ng W.-L."/>
            <person name="Kazmierczak K.M."/>
            <person name="Andrzejewski T.M."/>
            <person name="Davidsen T.M."/>
            <person name="Wayne K.J."/>
            <person name="Tettelin H."/>
            <person name="Glass J.I."/>
            <person name="Rusch D."/>
            <person name="Podicherti R."/>
            <person name="Tsui H.-C.T."/>
            <person name="Winkler M.E."/>
        </authorList>
    </citation>
    <scope>NUCLEOTIDE SEQUENCE</scope>
</reference>
<dbReference type="AlphaFoldDB" id="A0A381WWG0"/>
<dbReference type="InterPro" id="IPR000425">
    <property type="entry name" value="MIP"/>
</dbReference>
<organism evidence="7">
    <name type="scientific">marine metagenome</name>
    <dbReference type="NCBI Taxonomy" id="408172"/>
    <lineage>
        <taxon>unclassified sequences</taxon>
        <taxon>metagenomes</taxon>
        <taxon>ecological metagenomes</taxon>
    </lineage>
</organism>
<dbReference type="GO" id="GO:0015250">
    <property type="term" value="F:water channel activity"/>
    <property type="evidence" value="ECO:0007669"/>
    <property type="project" value="TreeGrafter"/>
</dbReference>
<feature type="transmembrane region" description="Helical" evidence="6">
    <location>
        <begin position="197"/>
        <end position="217"/>
    </location>
</feature>
<gene>
    <name evidence="7" type="ORF">METZ01_LOCUS109730</name>
</gene>
<evidence type="ECO:0000256" key="3">
    <source>
        <dbReference type="ARBA" id="ARBA00022692"/>
    </source>
</evidence>
<dbReference type="PRINTS" id="PR00783">
    <property type="entry name" value="MINTRINSICP"/>
</dbReference>
<feature type="transmembrane region" description="Helical" evidence="6">
    <location>
        <begin position="156"/>
        <end position="177"/>
    </location>
</feature>
<dbReference type="Gene3D" id="1.20.1080.10">
    <property type="entry name" value="Glycerol uptake facilitator protein"/>
    <property type="match status" value="1"/>
</dbReference>
<feature type="transmembrane region" description="Helical" evidence="6">
    <location>
        <begin position="9"/>
        <end position="30"/>
    </location>
</feature>
<feature type="transmembrane region" description="Helical" evidence="6">
    <location>
        <begin position="125"/>
        <end position="144"/>
    </location>
</feature>
<feature type="transmembrane region" description="Helical" evidence="6">
    <location>
        <begin position="50"/>
        <end position="78"/>
    </location>
</feature>
<evidence type="ECO:0000256" key="4">
    <source>
        <dbReference type="ARBA" id="ARBA00022989"/>
    </source>
</evidence>
<keyword evidence="3 6" id="KW-0812">Transmembrane</keyword>
<dbReference type="PANTHER" id="PTHR19139">
    <property type="entry name" value="AQUAPORIN TRANSPORTER"/>
    <property type="match status" value="1"/>
</dbReference>
<comment type="similarity">
    <text evidence="2">Belongs to the MIP/aquaporin (TC 1.A.8) family.</text>
</comment>
<dbReference type="InterPro" id="IPR034294">
    <property type="entry name" value="Aquaporin_transptr"/>
</dbReference>